<dbReference type="OrthoDB" id="7473794at2759"/>
<reference evidence="2 3" key="1">
    <citation type="journal article" date="2019" name="Sci. Rep.">
        <title>Orb-weaving spider Araneus ventricosus genome elucidates the spidroin gene catalogue.</title>
        <authorList>
            <person name="Kono N."/>
            <person name="Nakamura H."/>
            <person name="Ohtoshi R."/>
            <person name="Moran D.A.P."/>
            <person name="Shinohara A."/>
            <person name="Yoshida Y."/>
            <person name="Fujiwara M."/>
            <person name="Mori M."/>
            <person name="Tomita M."/>
            <person name="Arakawa K."/>
        </authorList>
    </citation>
    <scope>NUCLEOTIDE SEQUENCE [LARGE SCALE GENOMIC DNA]</scope>
</reference>
<accession>A0A4Y2UQ08</accession>
<feature type="region of interest" description="Disordered" evidence="1">
    <location>
        <begin position="1"/>
        <end position="23"/>
    </location>
</feature>
<dbReference type="Proteomes" id="UP000499080">
    <property type="component" value="Unassembled WGS sequence"/>
</dbReference>
<feature type="compositionally biased region" description="Low complexity" evidence="1">
    <location>
        <begin position="11"/>
        <end position="23"/>
    </location>
</feature>
<feature type="compositionally biased region" description="Basic residues" evidence="1">
    <location>
        <begin position="1"/>
        <end position="10"/>
    </location>
</feature>
<gene>
    <name evidence="2" type="ORF">AVEN_34890_1</name>
</gene>
<evidence type="ECO:0000313" key="2">
    <source>
        <dbReference type="EMBL" id="GBO13776.1"/>
    </source>
</evidence>
<evidence type="ECO:0000256" key="1">
    <source>
        <dbReference type="SAM" id="MobiDB-lite"/>
    </source>
</evidence>
<protein>
    <submittedName>
        <fullName evidence="2">Uncharacterized protein</fullName>
    </submittedName>
</protein>
<dbReference type="AlphaFoldDB" id="A0A4Y2UQ08"/>
<comment type="caution">
    <text evidence="2">The sequence shown here is derived from an EMBL/GenBank/DDBJ whole genome shotgun (WGS) entry which is preliminary data.</text>
</comment>
<organism evidence="2 3">
    <name type="scientific">Araneus ventricosus</name>
    <name type="common">Orbweaver spider</name>
    <name type="synonym">Epeira ventricosa</name>
    <dbReference type="NCBI Taxonomy" id="182803"/>
    <lineage>
        <taxon>Eukaryota</taxon>
        <taxon>Metazoa</taxon>
        <taxon>Ecdysozoa</taxon>
        <taxon>Arthropoda</taxon>
        <taxon>Chelicerata</taxon>
        <taxon>Arachnida</taxon>
        <taxon>Araneae</taxon>
        <taxon>Araneomorphae</taxon>
        <taxon>Entelegynae</taxon>
        <taxon>Araneoidea</taxon>
        <taxon>Araneidae</taxon>
        <taxon>Araneus</taxon>
    </lineage>
</organism>
<keyword evidence="3" id="KW-1185">Reference proteome</keyword>
<name>A0A4Y2UQ08_ARAVE</name>
<dbReference type="EMBL" id="BGPR01038008">
    <property type="protein sequence ID" value="GBO13776.1"/>
    <property type="molecule type" value="Genomic_DNA"/>
</dbReference>
<proteinExistence type="predicted"/>
<sequence length="193" mass="21389">MFPRRGRRGNLRSSSSSSSSTIRPRSFLSPILHGIALFFNRKFGSKSLISLLSRLGFCASYHETQQLELSTIYYPVQPTPAGTFCQYILDNADFNVATLDGLNTFYSMGGIKCITPSCYFPPALSIKRLKSVPTAEEVGKLGVLELLTFENVKKSTLQQIVVQDLSMLNPIPSNIFTPCLPDIFWMSGKCLSS</sequence>
<evidence type="ECO:0000313" key="3">
    <source>
        <dbReference type="Proteomes" id="UP000499080"/>
    </source>
</evidence>